<organism evidence="16 17">
    <name type="scientific">Polistes dominula</name>
    <name type="common">European paper wasp</name>
    <name type="synonym">Vespa dominula</name>
    <dbReference type="NCBI Taxonomy" id="743375"/>
    <lineage>
        <taxon>Eukaryota</taxon>
        <taxon>Metazoa</taxon>
        <taxon>Ecdysozoa</taxon>
        <taxon>Arthropoda</taxon>
        <taxon>Hexapoda</taxon>
        <taxon>Insecta</taxon>
        <taxon>Pterygota</taxon>
        <taxon>Neoptera</taxon>
        <taxon>Endopterygota</taxon>
        <taxon>Hymenoptera</taxon>
        <taxon>Apocrita</taxon>
        <taxon>Aculeata</taxon>
        <taxon>Vespoidea</taxon>
        <taxon>Vespidae</taxon>
        <taxon>Polistinae</taxon>
        <taxon>Polistini</taxon>
        <taxon>Polistes</taxon>
    </lineage>
</organism>
<evidence type="ECO:0000256" key="4">
    <source>
        <dbReference type="ARBA" id="ARBA00022989"/>
    </source>
</evidence>
<evidence type="ECO:0000313" key="16">
    <source>
        <dbReference type="Proteomes" id="UP000694924"/>
    </source>
</evidence>
<comment type="catalytic activity">
    <reaction evidence="6">
        <text>a 1,2-diacyl-sn-glycero-3-phosphoethanolamine(in) = a 1,2-diacyl-sn-glycero-3-phosphoethanolamine(out)</text>
        <dbReference type="Rhea" id="RHEA:38895"/>
        <dbReference type="ChEBI" id="CHEBI:64612"/>
    </reaction>
</comment>
<comment type="function">
    <text evidence="13">Scramblase that mediates the translocation of glucosaminylphosphatidylinositol (alpha-D-GlcN-(1-6)-(1,2-diacyl-sn-glycero-3-phospho)-1D-myo-inositol, GlcN-PI) across the endoplasmic reticulum (ER) membrane, from the cytosolic leaflet to the luminal leaflet of the ER membrane, where it participates in the biosynthesis of glycosylphosphatidylinositol (GPI). GPI is a lipid glycoconjugate involved in post-translational modification of proteins. Can also translocate 1,2-diacyl-sn-glycero-3-phospho-(1D-myo-inositol) (phosphatidylinositol or PI), as well as several other phospholipids (1,2-diacyl-sn-glycero-3-phosphocholine, 1,2-diacyl-sn-glycero-3-phosphoethanolamine), and N-acetylglucosaminylphosphatidylinositol (GlcNAc-PI) in vitro.</text>
</comment>
<proteinExistence type="inferred from homology"/>
<reference evidence="17" key="1">
    <citation type="submission" date="2025-08" db="UniProtKB">
        <authorList>
            <consortium name="RefSeq"/>
        </authorList>
    </citation>
    <scope>IDENTIFICATION</scope>
    <source>
        <tissue evidence="17">Whole body</tissue>
    </source>
</reference>
<evidence type="ECO:0000256" key="5">
    <source>
        <dbReference type="ARBA" id="ARBA00023136"/>
    </source>
</evidence>
<dbReference type="GeneID" id="107068402"/>
<evidence type="ECO:0000256" key="1">
    <source>
        <dbReference type="ARBA" id="ARBA00004141"/>
    </source>
</evidence>
<accession>A0ABM1IJ39</accession>
<feature type="transmembrane region" description="Helical" evidence="15">
    <location>
        <begin position="401"/>
        <end position="420"/>
    </location>
</feature>
<evidence type="ECO:0000256" key="13">
    <source>
        <dbReference type="ARBA" id="ARBA00045827"/>
    </source>
</evidence>
<comment type="catalytic activity">
    <reaction evidence="8">
        <text>a 1,2-diacyl-sn-glycero-3-phospho-(1D-myo-inositol)(in) = a 1,2-diacyl-sn-glycero-3-phospho-(1D-myo-inositol)(out)</text>
        <dbReference type="Rhea" id="RHEA:38691"/>
        <dbReference type="ChEBI" id="CHEBI:57880"/>
    </reaction>
</comment>
<comment type="catalytic activity">
    <reaction evidence="9">
        <text>6-(alpha-D-glucosaminyl)-(1-octadecanoyl,2-(9Z)-octadecenoyl-sn-glycero-3-phospho)-1D-myo-inositol(in) = 6-(alpha-D-glucosaminyl)-(1-octadecanoyl,2-(9Z)-octadecenoyl-sn-glycero-3-phospho)-1D-myo-inositol(out)</text>
        <dbReference type="Rhea" id="RHEA:71495"/>
        <dbReference type="ChEBI" id="CHEBI:190691"/>
    </reaction>
</comment>
<evidence type="ECO:0000256" key="6">
    <source>
        <dbReference type="ARBA" id="ARBA00024615"/>
    </source>
</evidence>
<keyword evidence="3 15" id="KW-0812">Transmembrane</keyword>
<name>A0ABM1IJ39_POLDO</name>
<evidence type="ECO:0000256" key="8">
    <source>
        <dbReference type="ARBA" id="ARBA00035895"/>
    </source>
</evidence>
<dbReference type="InterPro" id="IPR008429">
    <property type="entry name" value="CLPTM1"/>
</dbReference>
<feature type="transmembrane region" description="Helical" evidence="15">
    <location>
        <begin position="279"/>
        <end position="300"/>
    </location>
</feature>
<dbReference type="PANTHER" id="PTHR21347">
    <property type="entry name" value="CLEFT LIP AND PALATE ASSOCIATED TRANSMEMBRANE PROTEIN-RELATED"/>
    <property type="match status" value="1"/>
</dbReference>
<feature type="transmembrane region" description="Helical" evidence="15">
    <location>
        <begin position="426"/>
        <end position="447"/>
    </location>
</feature>
<comment type="subcellular location">
    <subcellularLocation>
        <location evidence="1">Membrane</location>
        <topology evidence="1">Multi-pass membrane protein</topology>
    </subcellularLocation>
</comment>
<protein>
    <recommendedName>
        <fullName evidence="10">Lipid scramblase CLPTM1L</fullName>
    </recommendedName>
    <alternativeName>
        <fullName evidence="12">Cisplatin resistance-related protein 9</fullName>
    </alternativeName>
    <alternativeName>
        <fullName evidence="11">Cleft lip and palate transmembrane protein 1-like protein</fullName>
    </alternativeName>
</protein>
<evidence type="ECO:0000256" key="3">
    <source>
        <dbReference type="ARBA" id="ARBA00022692"/>
    </source>
</evidence>
<evidence type="ECO:0000256" key="12">
    <source>
        <dbReference type="ARBA" id="ARBA00043155"/>
    </source>
</evidence>
<evidence type="ECO:0000256" key="2">
    <source>
        <dbReference type="ARBA" id="ARBA00009310"/>
    </source>
</evidence>
<evidence type="ECO:0000256" key="10">
    <source>
        <dbReference type="ARBA" id="ARBA00040905"/>
    </source>
</evidence>
<dbReference type="PANTHER" id="PTHR21347:SF0">
    <property type="entry name" value="LIPID SCRAMBLASE CLPTM1L"/>
    <property type="match status" value="1"/>
</dbReference>
<comment type="catalytic activity">
    <reaction evidence="7">
        <text>a 1,2-diacyl-sn-glycero-3-phosphocholine(in) = a 1,2-diacyl-sn-glycero-3-phosphocholine(out)</text>
        <dbReference type="Rhea" id="RHEA:38571"/>
        <dbReference type="ChEBI" id="CHEBI:57643"/>
    </reaction>
</comment>
<feature type="transmembrane region" description="Helical" evidence="15">
    <location>
        <begin position="342"/>
        <end position="359"/>
    </location>
</feature>
<evidence type="ECO:0000256" key="9">
    <source>
        <dbReference type="ARBA" id="ARBA00036810"/>
    </source>
</evidence>
<dbReference type="RefSeq" id="XP_015180226.1">
    <property type="nucleotide sequence ID" value="XM_015324740.1"/>
</dbReference>
<evidence type="ECO:0000256" key="7">
    <source>
        <dbReference type="ARBA" id="ARBA00024631"/>
    </source>
</evidence>
<keyword evidence="16" id="KW-1185">Reference proteome</keyword>
<dbReference type="Pfam" id="PF05602">
    <property type="entry name" value="CLPTM1"/>
    <property type="match status" value="1"/>
</dbReference>
<comment type="catalytic activity">
    <reaction evidence="14">
        <text>a 6-(alpha-D-glucosaminyl)-1-(1,2-diacyl-sn-glycero-3-phospho)-1D-myo-inositol(in) = a 6-(alpha-D-glucosaminyl)-1-(1,2-diacyl-sn-glycero-3-phospho)-1D-myo-inositol(out)</text>
        <dbReference type="Rhea" id="RHEA:71491"/>
        <dbReference type="ChEBI" id="CHEBI:57997"/>
    </reaction>
</comment>
<sequence>MQWPSLSLILSEVFLAYIVYSIYTLSLLFVVPSCEKGKPCLESYLYKNPQSQLHIYSSVTERPIEREVNLLYTLENFNYTQTQNISLSIDLPRKTKQNGTLFLHVIMVPIYYKQVKSFRELQKDLLMAYTTIKLTQYSVPEAEVFNLLEERDVSARTTKKYVYPVTHIKSKVTFTIMTEDIKFPTDGVPMELIHDLRIINGNKFLPIINYDFLQTRHRDLLQISPQNKTVNVSLMYTPITLGKLRLILHVEAAMQSLKNLGFSDKDIDEVKGIFADTNIYLLGSTFFIAAIHLLFDFLAFKSDVSFWRRKNNLAGLSKWTVVWRAFSQTIIFFYLLEENSSLLVLIPTGIGTIIELWKLKKIFRIEVISNNGIIPRIHFNENKINAAEAQTRVFDAESMRYLSYLLYPLVIGAALYSLLYQHHKSWYSWTIHSLVNGVYAFGFLFMLPQLFINYKLKSVAHLPWRAFMYKAFNTFIDDIFAFIITMPTAHRIACFRDDAVFLIYLYQRWLYPVDKSRTDADTIAEETVDVNSLTKKIN</sequence>
<evidence type="ECO:0000256" key="14">
    <source>
        <dbReference type="ARBA" id="ARBA00093208"/>
    </source>
</evidence>
<evidence type="ECO:0000256" key="15">
    <source>
        <dbReference type="SAM" id="Phobius"/>
    </source>
</evidence>
<keyword evidence="4 15" id="KW-1133">Transmembrane helix</keyword>
<feature type="transmembrane region" description="Helical" evidence="15">
    <location>
        <begin position="12"/>
        <end position="31"/>
    </location>
</feature>
<comment type="similarity">
    <text evidence="2">Belongs to the CLPTM1 family.</text>
</comment>
<keyword evidence="5 15" id="KW-0472">Membrane</keyword>
<gene>
    <name evidence="17" type="primary">LOC107068402</name>
</gene>
<evidence type="ECO:0000256" key="11">
    <source>
        <dbReference type="ARBA" id="ARBA00042320"/>
    </source>
</evidence>
<evidence type="ECO:0000313" key="17">
    <source>
        <dbReference type="RefSeq" id="XP_015180226.1"/>
    </source>
</evidence>
<dbReference type="Proteomes" id="UP000694924">
    <property type="component" value="Unplaced"/>
</dbReference>